<evidence type="ECO:0000256" key="1">
    <source>
        <dbReference type="SAM" id="MobiDB-lite"/>
    </source>
</evidence>
<feature type="region of interest" description="Disordered" evidence="1">
    <location>
        <begin position="1"/>
        <end position="28"/>
    </location>
</feature>
<dbReference type="CDD" id="cd00600">
    <property type="entry name" value="Sm_like"/>
    <property type="match status" value="1"/>
</dbReference>
<dbReference type="InterPro" id="IPR009604">
    <property type="entry name" value="LsmAD_domain"/>
</dbReference>
<sequence>MNSQQGRPSANGYNHRRVDTVTGSRMDSKMQSRKSAFPSFGNACSSNGIKAGRVTSPSRDRLTYVLTCLVGHRVEVHVKNGSIISGIFHATNADKDFEIVLKMAQVVNDGSVREQKSVHDTIKTPQPMIIPARELVQVLAKDVSLSSDEFTSGHAREKRKDLMIDSVISHSHHMEMERQLAPWMPDEDDPDCPELDNIFDGTLDRNWDQFETNETLFGVKSTFNEELYTTKLERGPQMKELERAASRIAREIEGEETHDFHLAEERGFYSHDDFGLDEESKYSAVRREANDSGFREKKKSVSDISNLLTGYLIDYMVAISCLIHNGQSSNKETNLVISDFSFEMDLHFLADKDLGLSSVNHNTELMSNSISWSSPSLDVDIRLDANQIKDQVGKECMFDLCLLINILHVADKHLSTESEGLSLSATLSDPSSCNQGNIITEPSDSPVLGKLPAASKPIDPPIRLGGSAEHACADSALSHPCLSPSSSCGSLSSDKSTLNPNAKEFKLNPNAKSFTPLSSMRLHTAVSDGSIYYPSNATAVPHMHGLPIGVGVGPSFGHQPVLYNPQAAPMQSSQAYVHPSGPMYGQQMIVGQPPQFYYVQSYPPEMPQKGRKF</sequence>
<dbReference type="PANTHER" id="PTHR12854">
    <property type="entry name" value="ATAXIN 2-RELATED"/>
    <property type="match status" value="1"/>
</dbReference>
<evidence type="ECO:0000259" key="2">
    <source>
        <dbReference type="SMART" id="SM01272"/>
    </source>
</evidence>
<dbReference type="EMBL" id="HG996471">
    <property type="protein sequence ID" value="CAG1845609.1"/>
    <property type="molecule type" value="Genomic_DNA"/>
</dbReference>
<accession>A0A8D7F9S5</accession>
<evidence type="ECO:0000313" key="3">
    <source>
        <dbReference type="EMBL" id="CAG1845609.1"/>
    </source>
</evidence>
<name>A0A8D7F9S5_MUSAM</name>
<organism evidence="3">
    <name type="scientific">Musa acuminata subsp. malaccensis</name>
    <name type="common">Wild banana</name>
    <name type="synonym">Musa malaccensis</name>
    <dbReference type="NCBI Taxonomy" id="214687"/>
    <lineage>
        <taxon>Eukaryota</taxon>
        <taxon>Viridiplantae</taxon>
        <taxon>Streptophyta</taxon>
        <taxon>Embryophyta</taxon>
        <taxon>Tracheophyta</taxon>
        <taxon>Spermatophyta</taxon>
        <taxon>Magnoliopsida</taxon>
        <taxon>Liliopsida</taxon>
        <taxon>Zingiberales</taxon>
        <taxon>Musaceae</taxon>
        <taxon>Musa</taxon>
    </lineage>
</organism>
<dbReference type="GO" id="GO:0005737">
    <property type="term" value="C:cytoplasm"/>
    <property type="evidence" value="ECO:0007669"/>
    <property type="project" value="UniProtKB-ARBA"/>
</dbReference>
<dbReference type="InterPro" id="IPR025852">
    <property type="entry name" value="SM_dom_ATX"/>
</dbReference>
<dbReference type="FunFam" id="2.30.30.100:FF:000054">
    <property type="entry name" value="Polyadenylate-binding protein-interacting protein 3"/>
    <property type="match status" value="1"/>
</dbReference>
<proteinExistence type="predicted"/>
<dbReference type="PANTHER" id="PTHR12854:SF7">
    <property type="entry name" value="ATAXIN-2 HOMOLOG"/>
    <property type="match status" value="1"/>
</dbReference>
<dbReference type="SMART" id="SM01272">
    <property type="entry name" value="LsmAD"/>
    <property type="match status" value="1"/>
</dbReference>
<gene>
    <name evidence="3" type="ORF">GSMUA_154040.1</name>
</gene>
<feature type="domain" description="LsmAD" evidence="2">
    <location>
        <begin position="217"/>
        <end position="288"/>
    </location>
</feature>
<dbReference type="AlphaFoldDB" id="A0A8D7F9S5"/>
<protein>
    <submittedName>
        <fullName evidence="3">(wild Malaysian banana) hypothetical protein</fullName>
    </submittedName>
</protein>
<dbReference type="InterPro" id="IPR045117">
    <property type="entry name" value="ATXN2-like"/>
</dbReference>
<dbReference type="GO" id="GO:0003723">
    <property type="term" value="F:RNA binding"/>
    <property type="evidence" value="ECO:0007669"/>
    <property type="project" value="InterPro"/>
</dbReference>
<dbReference type="Pfam" id="PF14438">
    <property type="entry name" value="SM-ATX"/>
    <property type="match status" value="1"/>
</dbReference>
<feature type="compositionally biased region" description="Polar residues" evidence="1">
    <location>
        <begin position="1"/>
        <end position="12"/>
    </location>
</feature>
<dbReference type="Pfam" id="PF06741">
    <property type="entry name" value="LsmAD"/>
    <property type="match status" value="1"/>
</dbReference>
<reference evidence="3" key="1">
    <citation type="submission" date="2021-03" db="EMBL/GenBank/DDBJ databases">
        <authorList>
            <consortium name="Genoscope - CEA"/>
            <person name="William W."/>
        </authorList>
    </citation>
    <scope>NUCLEOTIDE SEQUENCE</scope>
    <source>
        <strain evidence="3">Doubled-haploid Pahang</strain>
    </source>
</reference>
<dbReference type="Gene3D" id="2.30.30.100">
    <property type="match status" value="1"/>
</dbReference>